<dbReference type="EMBL" id="RCOS01000026">
    <property type="protein sequence ID" value="RSN78027.1"/>
    <property type="molecule type" value="Genomic_DNA"/>
</dbReference>
<keyword evidence="1" id="KW-0472">Membrane</keyword>
<name>A0A3R9R9I6_9CREN</name>
<dbReference type="Proteomes" id="UP000277582">
    <property type="component" value="Unassembled WGS sequence"/>
</dbReference>
<evidence type="ECO:0000313" key="2">
    <source>
        <dbReference type="EMBL" id="RSN78027.1"/>
    </source>
</evidence>
<feature type="transmembrane region" description="Helical" evidence="1">
    <location>
        <begin position="70"/>
        <end position="92"/>
    </location>
</feature>
<dbReference type="RefSeq" id="WP_125670354.1">
    <property type="nucleotide sequence ID" value="NZ_RCOS01000026.1"/>
</dbReference>
<keyword evidence="3" id="KW-1185">Reference proteome</keyword>
<comment type="caution">
    <text evidence="2">The sequence shown here is derived from an EMBL/GenBank/DDBJ whole genome shotgun (WGS) entry which is preliminary data.</text>
</comment>
<dbReference type="OrthoDB" id="372308at2157"/>
<feature type="transmembrane region" description="Helical" evidence="1">
    <location>
        <begin position="139"/>
        <end position="160"/>
    </location>
</feature>
<feature type="transmembrane region" description="Helical" evidence="1">
    <location>
        <begin position="112"/>
        <end position="132"/>
    </location>
</feature>
<dbReference type="AlphaFoldDB" id="A0A3R9R9I6"/>
<keyword evidence="1" id="KW-1133">Transmembrane helix</keyword>
<reference evidence="2 3" key="1">
    <citation type="submission" date="2018-10" db="EMBL/GenBank/DDBJ databases">
        <title>Co-occurring genomic capacity for anaerobic methane metabolism and dissimilatory sulfite reduction discovered in the Korarchaeota.</title>
        <authorList>
            <person name="Mckay L.J."/>
            <person name="Dlakic M."/>
            <person name="Fields M.W."/>
            <person name="Delmont T.O."/>
            <person name="Eren A.M."/>
            <person name="Jay Z.J."/>
            <person name="Klingelsmith K.B."/>
            <person name="Rusch D.B."/>
            <person name="Inskeep W.P."/>
        </authorList>
    </citation>
    <scope>NUCLEOTIDE SEQUENCE [LARGE SCALE GENOMIC DNA]</scope>
    <source>
        <strain evidence="2 3">MDKW</strain>
    </source>
</reference>
<gene>
    <name evidence="2" type="ORF">D6D85_01800</name>
</gene>
<accession>A0A3R9R9I6</accession>
<sequence length="200" mass="21945">MNILDALLSVSRELVQLFPKIALSILLIMLFLVIIKGVNKLIRWLLKVSDVEGLLGRYSASFLISPITQVFIVLSDLGLIILLSAILLNVFLPTGSDVYNLYVSYLGRVGSVAFLIIIFVFGISSVMSLVRLEDKVKSMVMLISLLMVFAVLIDLTNLGGEIKAGLVWGISLGIGITIGVFSVWFFFKESIDSLCGKRQA</sequence>
<organism evidence="2 3">
    <name type="scientific">Candidatus Methanodesulfokora washburnensis</name>
    <dbReference type="NCBI Taxonomy" id="2478471"/>
    <lineage>
        <taxon>Archaea</taxon>
        <taxon>Thermoproteota</taxon>
        <taxon>Candidatus Korarchaeia</taxon>
        <taxon>Candidatus Korarchaeia incertae sedis</taxon>
        <taxon>Candidatus Methanodesulfokora</taxon>
    </lineage>
</organism>
<proteinExistence type="predicted"/>
<evidence type="ECO:0000313" key="3">
    <source>
        <dbReference type="Proteomes" id="UP000277582"/>
    </source>
</evidence>
<feature type="transmembrane region" description="Helical" evidence="1">
    <location>
        <begin position="17"/>
        <end position="35"/>
    </location>
</feature>
<protein>
    <submittedName>
        <fullName evidence="2">Uncharacterized protein</fullName>
    </submittedName>
</protein>
<evidence type="ECO:0000256" key="1">
    <source>
        <dbReference type="SAM" id="Phobius"/>
    </source>
</evidence>
<keyword evidence="1" id="KW-0812">Transmembrane</keyword>
<feature type="transmembrane region" description="Helical" evidence="1">
    <location>
        <begin position="166"/>
        <end position="187"/>
    </location>
</feature>